<evidence type="ECO:0000256" key="1">
    <source>
        <dbReference type="SAM" id="MobiDB-lite"/>
    </source>
</evidence>
<sequence>MNLPRRGIRRWTGIVAAGTVITGGLLLGIISTASAQNETTAPTTTSAAPQSTDSFDHDGKGNRSNETPLTGADADKAKAAALAKYPGATVDRVETDSDGVYEAHITTTDGKHVTVEMDKNFTITGEETGHGGGHGGRGNANETPLTGADADKAKAAALAKYPGATVDRVETDSDGVYEAHITTTDGKHVTVEMDKNFTITGEETGHGPK</sequence>
<feature type="region of interest" description="Disordered" evidence="1">
    <location>
        <begin position="38"/>
        <end position="71"/>
    </location>
</feature>
<evidence type="ECO:0000313" key="3">
    <source>
        <dbReference type="EMBL" id="PPK63317.1"/>
    </source>
</evidence>
<dbReference type="AlphaFoldDB" id="A0A2S6GDJ7"/>
<dbReference type="InterPro" id="IPR025711">
    <property type="entry name" value="PepSY"/>
</dbReference>
<feature type="domain" description="PepSY" evidence="2">
    <location>
        <begin position="150"/>
        <end position="195"/>
    </location>
</feature>
<comment type="caution">
    <text evidence="3">The sequence shown here is derived from an EMBL/GenBank/DDBJ whole genome shotgun (WGS) entry which is preliminary data.</text>
</comment>
<dbReference type="Pfam" id="PF03413">
    <property type="entry name" value="PepSY"/>
    <property type="match status" value="2"/>
</dbReference>
<evidence type="ECO:0000259" key="2">
    <source>
        <dbReference type="Pfam" id="PF03413"/>
    </source>
</evidence>
<reference evidence="3 4" key="1">
    <citation type="submission" date="2018-02" db="EMBL/GenBank/DDBJ databases">
        <title>Genomic Encyclopedia of Archaeal and Bacterial Type Strains, Phase II (KMG-II): from individual species to whole genera.</title>
        <authorList>
            <person name="Goeker M."/>
        </authorList>
    </citation>
    <scope>NUCLEOTIDE SEQUENCE [LARGE SCALE GENOMIC DNA]</scope>
    <source>
        <strain evidence="3 4">YU 961-1</strain>
    </source>
</reference>
<dbReference type="RefSeq" id="WP_181043879.1">
    <property type="nucleotide sequence ID" value="NZ_CP154825.1"/>
</dbReference>
<accession>A0A2S6GDJ7</accession>
<feature type="compositionally biased region" description="Low complexity" evidence="1">
    <location>
        <begin position="38"/>
        <end position="52"/>
    </location>
</feature>
<dbReference type="Gene3D" id="3.30.505.20">
    <property type="match status" value="2"/>
</dbReference>
<feature type="domain" description="PepSY" evidence="2">
    <location>
        <begin position="74"/>
        <end position="119"/>
    </location>
</feature>
<protein>
    <submittedName>
        <fullName evidence="3">Peptidase YpeB-like protein</fullName>
    </submittedName>
</protein>
<dbReference type="EMBL" id="PTIX01000029">
    <property type="protein sequence ID" value="PPK63317.1"/>
    <property type="molecule type" value="Genomic_DNA"/>
</dbReference>
<dbReference type="Proteomes" id="UP000239203">
    <property type="component" value="Unassembled WGS sequence"/>
</dbReference>
<name>A0A2S6GDJ7_9PSEU</name>
<evidence type="ECO:0000313" key="4">
    <source>
        <dbReference type="Proteomes" id="UP000239203"/>
    </source>
</evidence>
<proteinExistence type="predicted"/>
<organism evidence="3 4">
    <name type="scientific">Actinokineospora auranticolor</name>
    <dbReference type="NCBI Taxonomy" id="155976"/>
    <lineage>
        <taxon>Bacteria</taxon>
        <taxon>Bacillati</taxon>
        <taxon>Actinomycetota</taxon>
        <taxon>Actinomycetes</taxon>
        <taxon>Pseudonocardiales</taxon>
        <taxon>Pseudonocardiaceae</taxon>
        <taxon>Actinokineospora</taxon>
    </lineage>
</organism>
<gene>
    <name evidence="3" type="ORF">CLV40_12930</name>
</gene>
<feature type="compositionally biased region" description="Basic and acidic residues" evidence="1">
    <location>
        <begin position="54"/>
        <end position="63"/>
    </location>
</feature>
<keyword evidence="4" id="KW-1185">Reference proteome</keyword>